<evidence type="ECO:0000256" key="1">
    <source>
        <dbReference type="ARBA" id="ARBA00004141"/>
    </source>
</evidence>
<dbReference type="PANTHER" id="PTHR23112:SF37">
    <property type="entry name" value="G PROTEIN-COUPLED RECEPTOR GPR1"/>
    <property type="match status" value="1"/>
</dbReference>
<proteinExistence type="predicted"/>
<keyword evidence="3 6" id="KW-1133">Transmembrane helix</keyword>
<feature type="transmembrane region" description="Helical" evidence="6">
    <location>
        <begin position="97"/>
        <end position="119"/>
    </location>
</feature>
<dbReference type="Pfam" id="PF11710">
    <property type="entry name" value="Git3"/>
    <property type="match status" value="1"/>
</dbReference>
<dbReference type="GO" id="GO:0005886">
    <property type="term" value="C:plasma membrane"/>
    <property type="evidence" value="ECO:0007669"/>
    <property type="project" value="TreeGrafter"/>
</dbReference>
<keyword evidence="2 6" id="KW-0812">Transmembrane</keyword>
<dbReference type="EMBL" id="JAWDJX010000037">
    <property type="protein sequence ID" value="KAK3049755.1"/>
    <property type="molecule type" value="Genomic_DNA"/>
</dbReference>
<feature type="compositionally biased region" description="Low complexity" evidence="5">
    <location>
        <begin position="259"/>
        <end position="278"/>
    </location>
</feature>
<dbReference type="AlphaFoldDB" id="A0AAJ0G9V9"/>
<feature type="transmembrane region" description="Helical" evidence="6">
    <location>
        <begin position="179"/>
        <end position="197"/>
    </location>
</feature>
<comment type="subcellular location">
    <subcellularLocation>
        <location evidence="1">Membrane</location>
        <topology evidence="1">Multi-pass membrane protein</topology>
    </subcellularLocation>
</comment>
<evidence type="ECO:0000256" key="5">
    <source>
        <dbReference type="SAM" id="MobiDB-lite"/>
    </source>
</evidence>
<evidence type="ECO:0000256" key="2">
    <source>
        <dbReference type="ARBA" id="ARBA00022692"/>
    </source>
</evidence>
<dbReference type="InterPro" id="IPR022596">
    <property type="entry name" value="GPR1/2/3_C"/>
</dbReference>
<evidence type="ECO:0000259" key="8">
    <source>
        <dbReference type="Pfam" id="PF11970"/>
    </source>
</evidence>
<dbReference type="GO" id="GO:0007189">
    <property type="term" value="P:adenylate cyclase-activating G protein-coupled receptor signaling pathway"/>
    <property type="evidence" value="ECO:0007669"/>
    <property type="project" value="TreeGrafter"/>
</dbReference>
<feature type="transmembrane region" description="Helical" evidence="6">
    <location>
        <begin position="488"/>
        <end position="507"/>
    </location>
</feature>
<name>A0AAJ0G9V9_9PEZI</name>
<keyword evidence="9" id="KW-0675">Receptor</keyword>
<dbReference type="Proteomes" id="UP001271007">
    <property type="component" value="Unassembled WGS sequence"/>
</dbReference>
<feature type="compositionally biased region" description="Polar residues" evidence="5">
    <location>
        <begin position="346"/>
        <end position="367"/>
    </location>
</feature>
<evidence type="ECO:0000313" key="10">
    <source>
        <dbReference type="Proteomes" id="UP001271007"/>
    </source>
</evidence>
<feature type="transmembrane region" description="Helical" evidence="6">
    <location>
        <begin position="139"/>
        <end position="159"/>
    </location>
</feature>
<feature type="region of interest" description="Disordered" evidence="5">
    <location>
        <begin position="258"/>
        <end position="299"/>
    </location>
</feature>
<dbReference type="SUPFAM" id="SSF81321">
    <property type="entry name" value="Family A G protein-coupled receptor-like"/>
    <property type="match status" value="1"/>
</dbReference>
<dbReference type="Pfam" id="PF11970">
    <property type="entry name" value="GPR_Gpa2_C"/>
    <property type="match status" value="1"/>
</dbReference>
<feature type="domain" description="G protein-coupled receptor GPR1/2/3 C-terminal" evidence="8">
    <location>
        <begin position="441"/>
        <end position="514"/>
    </location>
</feature>
<sequence length="687" mass="76781">MPLIPTLGSDGTVFQAAHASLQNAASLYQGALSHDTLASRALGSSEGFNASMILKLDQQHTVQVLVTCTSSISLAASAAAVYWFWMMRRNFRRDLVLLLILGGSWKSLWFMVFSATTFIQGKIETETTFCQASGYMLQVGFEMCDMAVLFMSMHMYLQIFPPTRLTFLGHDGLYRIRKYVYAIWFIVPNLTAALAFANPDGGYMAQGGFCSLPLRPMWYRLALFWIPRYLIWIYVIFVAVSITRYVGSEFKVFGQARDSSTSQPLPTSSTADSDTIDTQKTGKKHSPHKMLSLDDDDLDECAPDDVESVLKAKSDKLYEQESAKLQLATASRRGSLPTWSLGPDSDTASNPFASQSKSTPTSRRGSLQVTNGILSEDFGSQPAHDASAHRGPVVSMGSIRSSAGVSFENSQPPLAPIAENLPSAAPSHLPHHSANKALKFRRAAIQRQLRLLFIYPCIYMILWVVPFVVNCMNYIDYWAQHPIFSLKIVQLTCMTIMTFVDVFVFCWREKPWRHVPGSDGTFLGSFMFWRFCFGGTWAQRRRMSRAPSNVPDLDGSRDEKNASQTGLLARIRRWVGRGRQGSKQSSEGEGEEGATTLGRPKIAHKRQYSGGSDRRHLEAERAAERLAMERAEYEANRRSLNERRTSVVSQSQKPPAGRKDWFDTRVEDDLAEDGGDGTSMSEKRDSH</sequence>
<feature type="transmembrane region" description="Helical" evidence="6">
    <location>
        <begin position="217"/>
        <end position="242"/>
    </location>
</feature>
<feature type="region of interest" description="Disordered" evidence="5">
    <location>
        <begin position="333"/>
        <end position="367"/>
    </location>
</feature>
<comment type="caution">
    <text evidence="9">The sequence shown here is derived from an EMBL/GenBank/DDBJ whole genome shotgun (WGS) entry which is preliminary data.</text>
</comment>
<evidence type="ECO:0000256" key="4">
    <source>
        <dbReference type="ARBA" id="ARBA00023136"/>
    </source>
</evidence>
<feature type="compositionally biased region" description="Basic and acidic residues" evidence="5">
    <location>
        <begin position="657"/>
        <end position="668"/>
    </location>
</feature>
<evidence type="ECO:0000256" key="6">
    <source>
        <dbReference type="SAM" id="Phobius"/>
    </source>
</evidence>
<feature type="transmembrane region" description="Helical" evidence="6">
    <location>
        <begin position="449"/>
        <end position="468"/>
    </location>
</feature>
<organism evidence="9 10">
    <name type="scientific">Extremus antarcticus</name>
    <dbReference type="NCBI Taxonomy" id="702011"/>
    <lineage>
        <taxon>Eukaryota</taxon>
        <taxon>Fungi</taxon>
        <taxon>Dikarya</taxon>
        <taxon>Ascomycota</taxon>
        <taxon>Pezizomycotina</taxon>
        <taxon>Dothideomycetes</taxon>
        <taxon>Dothideomycetidae</taxon>
        <taxon>Mycosphaerellales</taxon>
        <taxon>Extremaceae</taxon>
        <taxon>Extremus</taxon>
    </lineage>
</organism>
<feature type="compositionally biased region" description="Basic and acidic residues" evidence="5">
    <location>
        <begin position="612"/>
        <end position="645"/>
    </location>
</feature>
<keyword evidence="10" id="KW-1185">Reference proteome</keyword>
<evidence type="ECO:0000259" key="7">
    <source>
        <dbReference type="Pfam" id="PF11710"/>
    </source>
</evidence>
<reference evidence="9" key="1">
    <citation type="submission" date="2023-04" db="EMBL/GenBank/DDBJ databases">
        <title>Black Yeasts Isolated from many extreme environments.</title>
        <authorList>
            <person name="Coleine C."/>
            <person name="Stajich J.E."/>
            <person name="Selbmann L."/>
        </authorList>
    </citation>
    <scope>NUCLEOTIDE SEQUENCE</scope>
    <source>
        <strain evidence="9">CCFEE 5312</strain>
    </source>
</reference>
<feature type="domain" description="Glucose receptor Git3-like N-terminal" evidence="7">
    <location>
        <begin position="61"/>
        <end position="251"/>
    </location>
</feature>
<gene>
    <name evidence="9" type="primary">GPR1</name>
    <name evidence="9" type="ORF">LTR09_008931</name>
</gene>
<keyword evidence="4 6" id="KW-0472">Membrane</keyword>
<accession>A0AAJ0G9V9</accession>
<dbReference type="PANTHER" id="PTHR23112">
    <property type="entry name" value="G PROTEIN-COUPLED RECEPTOR 157-RELATED"/>
    <property type="match status" value="1"/>
</dbReference>
<evidence type="ECO:0000313" key="9">
    <source>
        <dbReference type="EMBL" id="KAK3049755.1"/>
    </source>
</evidence>
<dbReference type="InterPro" id="IPR023041">
    <property type="entry name" value="Glucose_rcpt_Git3-like_N"/>
</dbReference>
<feature type="transmembrane region" description="Helical" evidence="6">
    <location>
        <begin position="62"/>
        <end position="85"/>
    </location>
</feature>
<protein>
    <submittedName>
        <fullName evidence="9">G protein-coupled receptor gpr1</fullName>
    </submittedName>
</protein>
<dbReference type="GO" id="GO:0004930">
    <property type="term" value="F:G protein-coupled receptor activity"/>
    <property type="evidence" value="ECO:0007669"/>
    <property type="project" value="TreeGrafter"/>
</dbReference>
<feature type="region of interest" description="Disordered" evidence="5">
    <location>
        <begin position="576"/>
        <end position="687"/>
    </location>
</feature>
<evidence type="ECO:0000256" key="3">
    <source>
        <dbReference type="ARBA" id="ARBA00022989"/>
    </source>
</evidence>